<evidence type="ECO:0000256" key="2">
    <source>
        <dbReference type="ARBA" id="ARBA00012502"/>
    </source>
</evidence>
<dbReference type="GeneID" id="8856451"/>
<protein>
    <recommendedName>
        <fullName evidence="2">peptide-methionine (S)-S-oxide reductase</fullName>
        <ecNumber evidence="2">1.8.4.11</ecNumber>
    </recommendedName>
    <alternativeName>
        <fullName evidence="4">Peptide-methionine (S)-S-oxide reductase</fullName>
    </alternativeName>
</protein>
<dbReference type="InterPro" id="IPR002569">
    <property type="entry name" value="Met_Sox_Rdtase_MsrA_dom"/>
</dbReference>
<dbReference type="HAMAP" id="MF_01401">
    <property type="entry name" value="MsrA"/>
    <property type="match status" value="1"/>
</dbReference>
<dbReference type="FunCoup" id="D2V019">
    <property type="interactions" value="338"/>
</dbReference>
<name>D2V019_NAEGR</name>
<evidence type="ECO:0000256" key="3">
    <source>
        <dbReference type="ARBA" id="ARBA00023002"/>
    </source>
</evidence>
<gene>
    <name evidence="6" type="ORF">NAEGRDRAFT_82906</name>
</gene>
<accession>D2V019</accession>
<dbReference type="EMBL" id="GG738847">
    <property type="protein sequence ID" value="EFC49452.1"/>
    <property type="molecule type" value="Genomic_DNA"/>
</dbReference>
<evidence type="ECO:0000313" key="6">
    <source>
        <dbReference type="EMBL" id="EFC49452.1"/>
    </source>
</evidence>
<comment type="similarity">
    <text evidence="1">Belongs to the MsrA Met sulfoxide reductase family.</text>
</comment>
<dbReference type="PANTHER" id="PTHR43774">
    <property type="entry name" value="PEPTIDE METHIONINE SULFOXIDE REDUCTASE"/>
    <property type="match status" value="1"/>
</dbReference>
<dbReference type="PANTHER" id="PTHR43774:SF1">
    <property type="entry name" value="PEPTIDE METHIONINE SULFOXIDE REDUCTASE MSRA 2"/>
    <property type="match status" value="1"/>
</dbReference>
<dbReference type="RefSeq" id="XP_002682196.1">
    <property type="nucleotide sequence ID" value="XM_002682150.1"/>
</dbReference>
<dbReference type="InParanoid" id="D2V019"/>
<dbReference type="Proteomes" id="UP000006671">
    <property type="component" value="Unassembled WGS sequence"/>
</dbReference>
<organism evidence="7">
    <name type="scientific">Naegleria gruberi</name>
    <name type="common">Amoeba</name>
    <dbReference type="NCBI Taxonomy" id="5762"/>
    <lineage>
        <taxon>Eukaryota</taxon>
        <taxon>Discoba</taxon>
        <taxon>Heterolobosea</taxon>
        <taxon>Tetramitia</taxon>
        <taxon>Eutetramitia</taxon>
        <taxon>Vahlkampfiidae</taxon>
        <taxon>Naegleria</taxon>
    </lineage>
</organism>
<dbReference type="AlphaFoldDB" id="D2V019"/>
<dbReference type="STRING" id="5762.D2V019"/>
<evidence type="ECO:0000256" key="4">
    <source>
        <dbReference type="ARBA" id="ARBA00030643"/>
    </source>
</evidence>
<dbReference type="NCBIfam" id="TIGR00401">
    <property type="entry name" value="msrA"/>
    <property type="match status" value="1"/>
</dbReference>
<reference evidence="6 7" key="1">
    <citation type="journal article" date="2010" name="Cell">
        <title>The genome of Naegleria gruberi illuminates early eukaryotic versatility.</title>
        <authorList>
            <person name="Fritz-Laylin L.K."/>
            <person name="Prochnik S.E."/>
            <person name="Ginger M.L."/>
            <person name="Dacks J.B."/>
            <person name="Carpenter M.L."/>
            <person name="Field M.C."/>
            <person name="Kuo A."/>
            <person name="Paredez A."/>
            <person name="Chapman J."/>
            <person name="Pham J."/>
            <person name="Shu S."/>
            <person name="Neupane R."/>
            <person name="Cipriano M."/>
            <person name="Mancuso J."/>
            <person name="Tu H."/>
            <person name="Salamov A."/>
            <person name="Lindquist E."/>
            <person name="Shapiro H."/>
            <person name="Lucas S."/>
            <person name="Grigoriev I.V."/>
            <person name="Cande W.Z."/>
            <person name="Fulton C."/>
            <person name="Rokhsar D.S."/>
            <person name="Dawson S.C."/>
        </authorList>
    </citation>
    <scope>NUCLEOTIDE SEQUENCE [LARGE SCALE GENOMIC DNA]</scope>
    <source>
        <strain evidence="6 7">NEG-M</strain>
    </source>
</reference>
<evidence type="ECO:0000259" key="5">
    <source>
        <dbReference type="Pfam" id="PF01625"/>
    </source>
</evidence>
<dbReference type="InterPro" id="IPR036509">
    <property type="entry name" value="Met_Sox_Rdtase_MsrA_sf"/>
</dbReference>
<dbReference type="GO" id="GO:0008113">
    <property type="term" value="F:peptide-methionine (S)-S-oxide reductase activity"/>
    <property type="evidence" value="ECO:0007669"/>
    <property type="project" value="UniProtKB-EC"/>
</dbReference>
<dbReference type="VEuPathDB" id="AmoebaDB:NAEGRDRAFT_82906"/>
<dbReference type="Gene3D" id="3.30.1060.10">
    <property type="entry name" value="Peptide methionine sulphoxide reductase MsrA"/>
    <property type="match status" value="1"/>
</dbReference>
<evidence type="ECO:0000313" key="7">
    <source>
        <dbReference type="Proteomes" id="UP000006671"/>
    </source>
</evidence>
<sequence>MSSIATLGGGCFWCLEAIFQRVRGVEKVVSGYMGGHVTNPTYNQVCSGKSGHAEVVQITFQPSELSYKELLNVFWQCHDPTTLNRQGYDSGTQYRSAIYYHDETQHTDALQSKEEAQKDFKDPIVTEITKASQFYPAEDYHQDYFNLNENKNPYCKMIRGKLSKLNMK</sequence>
<dbReference type="eggNOG" id="KOG1635">
    <property type="taxonomic scope" value="Eukaryota"/>
</dbReference>
<dbReference type="SUPFAM" id="SSF55068">
    <property type="entry name" value="Peptide methionine sulfoxide reductase"/>
    <property type="match status" value="1"/>
</dbReference>
<dbReference type="Pfam" id="PF01625">
    <property type="entry name" value="PMSR"/>
    <property type="match status" value="1"/>
</dbReference>
<dbReference type="EC" id="1.8.4.11" evidence="2"/>
<feature type="domain" description="Peptide methionine sulphoxide reductase MsrA" evidence="5">
    <location>
        <begin position="5"/>
        <end position="155"/>
    </location>
</feature>
<dbReference type="KEGG" id="ngr:NAEGRDRAFT_82906"/>
<keyword evidence="7" id="KW-1185">Reference proteome</keyword>
<keyword evidence="3" id="KW-0560">Oxidoreductase</keyword>
<dbReference type="OrthoDB" id="77405at2759"/>
<proteinExistence type="inferred from homology"/>
<evidence type="ECO:0000256" key="1">
    <source>
        <dbReference type="ARBA" id="ARBA00005591"/>
    </source>
</evidence>